<gene>
    <name evidence="1" type="ORF">ABAZ39_06985</name>
    <name evidence="3" type="ORF">ACJ41P_19330</name>
    <name evidence="2" type="ORF">FH063_003995</name>
</gene>
<accession>A0A5B0KMP9</accession>
<sequence length="71" mass="8000">MRRKREVVEGQMFRKLGPGGGIWQVIAIRKDGLGTQHAQLQRSDDHKTLKTLAVSALLDVNQFEMVAEPQD</sequence>
<evidence type="ECO:0000313" key="2">
    <source>
        <dbReference type="EMBL" id="KAA1052688.1"/>
    </source>
</evidence>
<dbReference type="KEGG" id="abq:ABAZ39_06985"/>
<organism evidence="1 4">
    <name type="scientific">Azospirillum argentinense</name>
    <dbReference type="NCBI Taxonomy" id="2970906"/>
    <lineage>
        <taxon>Bacteria</taxon>
        <taxon>Pseudomonadati</taxon>
        <taxon>Pseudomonadota</taxon>
        <taxon>Alphaproteobacteria</taxon>
        <taxon>Rhodospirillales</taxon>
        <taxon>Azospirillaceae</taxon>
        <taxon>Azospirillum</taxon>
    </lineage>
</organism>
<dbReference type="EMBL" id="JBJLSN010000029">
    <property type="protein sequence ID" value="MFL7903295.1"/>
    <property type="molecule type" value="Genomic_DNA"/>
</dbReference>
<dbReference type="RefSeq" id="WP_038527915.1">
    <property type="nucleotide sequence ID" value="NZ_CP007793.1"/>
</dbReference>
<dbReference type="Proteomes" id="UP001628281">
    <property type="component" value="Unassembled WGS sequence"/>
</dbReference>
<evidence type="ECO:0000313" key="3">
    <source>
        <dbReference type="EMBL" id="MFL7903295.1"/>
    </source>
</evidence>
<reference evidence="2 5" key="2">
    <citation type="submission" date="2019-07" db="EMBL/GenBank/DDBJ databases">
        <title>Genome sequencing of the stress-tolerant strain Azospirillum brasilense Az19.</title>
        <authorList>
            <person name="Maroniche G.A."/>
            <person name="Garcia J.E."/>
            <person name="Pagnussat L."/>
            <person name="Amenta M."/>
            <person name="Creus C.M."/>
        </authorList>
    </citation>
    <scope>NUCLEOTIDE SEQUENCE [LARGE SCALE GENOMIC DNA]</scope>
    <source>
        <strain evidence="2 5">Az19</strain>
    </source>
</reference>
<evidence type="ECO:0000313" key="4">
    <source>
        <dbReference type="Proteomes" id="UP000027186"/>
    </source>
</evidence>
<reference evidence="3 6" key="3">
    <citation type="submission" date="2024-11" db="EMBL/GenBank/DDBJ databases">
        <title>Draft genome sequences of two bacteria associated to sugarcane roots in Colombia.</title>
        <authorList>
            <person name="Pardo-Diaz S."/>
            <person name="Masmela-Mendoza J."/>
            <person name="Delgadillo-Duran P."/>
            <person name="Bautista E.J."/>
            <person name="Rojas-Tapias D.F."/>
        </authorList>
    </citation>
    <scope>NUCLEOTIDE SEQUENCE [LARGE SCALE GENOMIC DNA]</scope>
    <source>
        <strain evidence="3 6">Ap18</strain>
    </source>
</reference>
<dbReference type="Proteomes" id="UP000027186">
    <property type="component" value="Chromosome"/>
</dbReference>
<evidence type="ECO:0000313" key="6">
    <source>
        <dbReference type="Proteomes" id="UP001628281"/>
    </source>
</evidence>
<dbReference type="EMBL" id="VEWN01000021">
    <property type="protein sequence ID" value="KAA1052688.1"/>
    <property type="molecule type" value="Genomic_DNA"/>
</dbReference>
<name>A0A060DL69_9PROT</name>
<accession>A0A060DL69</accession>
<keyword evidence="6" id="KW-1185">Reference proteome</keyword>
<proteinExistence type="predicted"/>
<dbReference type="Proteomes" id="UP000325333">
    <property type="component" value="Unassembled WGS sequence"/>
</dbReference>
<reference evidence="1 4" key="1">
    <citation type="journal article" date="2014" name="Genome Announc.">
        <title>Complete Genome Sequence of the Model Rhizosphere Strain Azospirillum brasilense Az39, Successfully Applied in Agriculture.</title>
        <authorList>
            <person name="Rivera D."/>
            <person name="Revale S."/>
            <person name="Molina R."/>
            <person name="Gualpa J."/>
            <person name="Puente M."/>
            <person name="Maroniche G."/>
            <person name="Paris G."/>
            <person name="Baker D."/>
            <person name="Clavijo B."/>
            <person name="McLay K."/>
            <person name="Spaepen S."/>
            <person name="Perticari A."/>
            <person name="Vazquez M."/>
            <person name="Wisniewski-Dye F."/>
            <person name="Watkins C."/>
            <person name="Martinez-Abarca F."/>
            <person name="Vanderleyden J."/>
            <person name="Cassan F."/>
        </authorList>
    </citation>
    <scope>NUCLEOTIDE SEQUENCE [LARGE SCALE GENOMIC DNA]</scope>
    <source>
        <strain evidence="1 4">Az39</strain>
    </source>
</reference>
<evidence type="ECO:0000313" key="5">
    <source>
        <dbReference type="Proteomes" id="UP000325333"/>
    </source>
</evidence>
<protein>
    <submittedName>
        <fullName evidence="1">Uncharacterized protein</fullName>
    </submittedName>
</protein>
<evidence type="ECO:0000313" key="1">
    <source>
        <dbReference type="EMBL" id="AIB11748.1"/>
    </source>
</evidence>
<dbReference type="EMBL" id="CP007793">
    <property type="protein sequence ID" value="AIB11748.1"/>
    <property type="molecule type" value="Genomic_DNA"/>
</dbReference>
<dbReference type="AlphaFoldDB" id="A0A060DL69"/>